<evidence type="ECO:0000256" key="13">
    <source>
        <dbReference type="SAM" id="MobiDB-lite"/>
    </source>
</evidence>
<keyword evidence="6" id="KW-0479">Metal-binding</keyword>
<comment type="catalytic activity">
    <reaction evidence="1 12">
        <text>ATP-dependent breakage, passage and rejoining of double-stranded DNA.</text>
        <dbReference type="EC" id="5.6.2.2"/>
    </reaction>
</comment>
<feature type="compositionally biased region" description="Polar residues" evidence="13">
    <location>
        <begin position="27"/>
        <end position="37"/>
    </location>
</feature>
<dbReference type="EMBL" id="CAJMWZ010006930">
    <property type="protein sequence ID" value="CAE6529445.1"/>
    <property type="molecule type" value="Genomic_DNA"/>
</dbReference>
<evidence type="ECO:0000256" key="4">
    <source>
        <dbReference type="ARBA" id="ARBA00006559"/>
    </source>
</evidence>
<evidence type="ECO:0000259" key="15">
    <source>
        <dbReference type="Pfam" id="PF21180"/>
    </source>
</evidence>
<comment type="cofactor">
    <cofactor evidence="2">
        <name>Mg(2+)</name>
        <dbReference type="ChEBI" id="CHEBI:18420"/>
    </cofactor>
</comment>
<evidence type="ECO:0000313" key="16">
    <source>
        <dbReference type="EMBL" id="CAE6529445.1"/>
    </source>
</evidence>
<evidence type="ECO:0000256" key="10">
    <source>
        <dbReference type="ARBA" id="ARBA00023235"/>
    </source>
</evidence>
<dbReference type="GO" id="GO:0003677">
    <property type="term" value="F:DNA binding"/>
    <property type="evidence" value="ECO:0007669"/>
    <property type="project" value="UniProtKB-UniRule"/>
</dbReference>
<keyword evidence="8 12" id="KW-0799">Topoisomerase</keyword>
<dbReference type="SUPFAM" id="SSF56726">
    <property type="entry name" value="DNA topoisomerase IV, alpha subunit"/>
    <property type="match status" value="1"/>
</dbReference>
<dbReference type="Proteomes" id="UP000663850">
    <property type="component" value="Unassembled WGS sequence"/>
</dbReference>
<dbReference type="EC" id="5.6.2.2" evidence="5"/>
<comment type="subcellular location">
    <subcellularLocation>
        <location evidence="3">Nucleus</location>
    </subcellularLocation>
</comment>
<comment type="similarity">
    <text evidence="4 12">Belongs to the TOP6A family.</text>
</comment>
<evidence type="ECO:0000256" key="2">
    <source>
        <dbReference type="ARBA" id="ARBA00001946"/>
    </source>
</evidence>
<feature type="domain" description="Spo11/DNA topoisomerase VI subunit A N-terminal" evidence="14">
    <location>
        <begin position="194"/>
        <end position="254"/>
    </location>
</feature>
<dbReference type="PANTHER" id="PTHR10848:SF0">
    <property type="entry name" value="MEIOTIC RECOMBINATION PROTEIN SPO11"/>
    <property type="match status" value="1"/>
</dbReference>
<dbReference type="GO" id="GO:0000706">
    <property type="term" value="P:meiotic DNA double-strand break processing"/>
    <property type="evidence" value="ECO:0007669"/>
    <property type="project" value="TreeGrafter"/>
</dbReference>
<dbReference type="GO" id="GO:0003918">
    <property type="term" value="F:DNA topoisomerase type II (double strand cut, ATP-hydrolyzing) activity"/>
    <property type="evidence" value="ECO:0007669"/>
    <property type="project" value="UniProtKB-UniRule"/>
</dbReference>
<organism evidence="16 17">
    <name type="scientific">Rhizoctonia solani</name>
    <dbReference type="NCBI Taxonomy" id="456999"/>
    <lineage>
        <taxon>Eukaryota</taxon>
        <taxon>Fungi</taxon>
        <taxon>Dikarya</taxon>
        <taxon>Basidiomycota</taxon>
        <taxon>Agaricomycotina</taxon>
        <taxon>Agaricomycetes</taxon>
        <taxon>Cantharellales</taxon>
        <taxon>Ceratobasidiaceae</taxon>
        <taxon>Rhizoctonia</taxon>
    </lineage>
</organism>
<evidence type="ECO:0000313" key="17">
    <source>
        <dbReference type="Proteomes" id="UP000663850"/>
    </source>
</evidence>
<dbReference type="PROSITE" id="PS52041">
    <property type="entry name" value="TOPO_IIB"/>
    <property type="match status" value="1"/>
</dbReference>
<dbReference type="PRINTS" id="PR01550">
    <property type="entry name" value="TOP6AFAMILY"/>
</dbReference>
<evidence type="ECO:0000256" key="8">
    <source>
        <dbReference type="ARBA" id="ARBA00023029"/>
    </source>
</evidence>
<dbReference type="InterPro" id="IPR034136">
    <property type="entry name" value="TOPRIM_Topo6A/Spo11"/>
</dbReference>
<dbReference type="InterPro" id="IPR002815">
    <property type="entry name" value="Spo11/TopoVI_A"/>
</dbReference>
<protein>
    <recommendedName>
        <fullName evidence="5">DNA topoisomerase (ATP-hydrolyzing)</fullName>
        <ecNumber evidence="5">5.6.2.2</ecNumber>
    </recommendedName>
</protein>
<evidence type="ECO:0000259" key="14">
    <source>
        <dbReference type="Pfam" id="PF04406"/>
    </source>
</evidence>
<dbReference type="AlphaFoldDB" id="A0A8H3HNY3"/>
<evidence type="ECO:0000256" key="1">
    <source>
        <dbReference type="ARBA" id="ARBA00000185"/>
    </source>
</evidence>
<feature type="region of interest" description="Disordered" evidence="13">
    <location>
        <begin position="27"/>
        <end position="62"/>
    </location>
</feature>
<dbReference type="Pfam" id="PF21180">
    <property type="entry name" value="TOP6A-Spo11_Toprim"/>
    <property type="match status" value="1"/>
</dbReference>
<dbReference type="InterPro" id="IPR036078">
    <property type="entry name" value="Spo11/TopoVI_A_sf"/>
</dbReference>
<keyword evidence="10 12" id="KW-0413">Isomerase</keyword>
<dbReference type="InterPro" id="IPR036388">
    <property type="entry name" value="WH-like_DNA-bd_sf"/>
</dbReference>
<evidence type="ECO:0000256" key="7">
    <source>
        <dbReference type="ARBA" id="ARBA00022842"/>
    </source>
</evidence>
<evidence type="ECO:0000256" key="11">
    <source>
        <dbReference type="ARBA" id="ARBA00023242"/>
    </source>
</evidence>
<dbReference type="GO" id="GO:0005524">
    <property type="term" value="F:ATP binding"/>
    <property type="evidence" value="ECO:0007669"/>
    <property type="project" value="InterPro"/>
</dbReference>
<reference evidence="16" key="1">
    <citation type="submission" date="2021-01" db="EMBL/GenBank/DDBJ databases">
        <authorList>
            <person name="Kaushik A."/>
        </authorList>
    </citation>
    <scope>NUCLEOTIDE SEQUENCE</scope>
    <source>
        <strain evidence="16">Type strain: AG8-Rh-89/</strain>
    </source>
</reference>
<evidence type="ECO:0000256" key="3">
    <source>
        <dbReference type="ARBA" id="ARBA00004123"/>
    </source>
</evidence>
<proteinExistence type="inferred from homology"/>
<comment type="caution">
    <text evidence="16">The sequence shown here is derived from an EMBL/GenBank/DDBJ whole genome shotgun (WGS) entry which is preliminary data.</text>
</comment>
<keyword evidence="7" id="KW-0460">Magnesium</keyword>
<keyword evidence="9 12" id="KW-0238">DNA-binding</keyword>
<dbReference type="GO" id="GO:0042138">
    <property type="term" value="P:meiotic DNA double-strand break formation"/>
    <property type="evidence" value="ECO:0007669"/>
    <property type="project" value="InterPro"/>
</dbReference>
<dbReference type="GO" id="GO:0046872">
    <property type="term" value="F:metal ion binding"/>
    <property type="evidence" value="ECO:0007669"/>
    <property type="project" value="UniProtKB-KW"/>
</dbReference>
<evidence type="ECO:0000256" key="5">
    <source>
        <dbReference type="ARBA" id="ARBA00012895"/>
    </source>
</evidence>
<gene>
    <name evidence="16" type="ORF">RDB_LOCUS128475</name>
</gene>
<dbReference type="CDD" id="cd00223">
    <property type="entry name" value="TOPRIM_TopoIIB_SPO"/>
    <property type="match status" value="1"/>
</dbReference>
<dbReference type="Gene3D" id="3.40.1360.10">
    <property type="match status" value="1"/>
</dbReference>
<dbReference type="Gene3D" id="1.10.10.10">
    <property type="entry name" value="Winged helix-like DNA-binding domain superfamily/Winged helix DNA-binding domain"/>
    <property type="match status" value="1"/>
</dbReference>
<evidence type="ECO:0000256" key="12">
    <source>
        <dbReference type="PROSITE-ProRule" id="PRU01385"/>
    </source>
</evidence>
<dbReference type="PANTHER" id="PTHR10848">
    <property type="entry name" value="MEIOTIC RECOMBINATION PROTEIN SPO11"/>
    <property type="match status" value="1"/>
</dbReference>
<evidence type="ECO:0000256" key="9">
    <source>
        <dbReference type="ARBA" id="ARBA00023125"/>
    </source>
</evidence>
<dbReference type="InterPro" id="IPR013049">
    <property type="entry name" value="Spo11/TopoVI_A_N"/>
</dbReference>
<dbReference type="Pfam" id="PF04406">
    <property type="entry name" value="TP6A_N"/>
    <property type="match status" value="1"/>
</dbReference>
<dbReference type="PRINTS" id="PR01551">
    <property type="entry name" value="SPO11HOMOLOG"/>
</dbReference>
<feature type="active site" description="O-(5'-phospho-DNA)-tyrosine intermediate" evidence="12">
    <location>
        <position position="222"/>
    </location>
</feature>
<dbReference type="GO" id="GO:0007131">
    <property type="term" value="P:reciprocal meiotic recombination"/>
    <property type="evidence" value="ECO:0007669"/>
    <property type="project" value="TreeGrafter"/>
</dbReference>
<name>A0A8H3HNY3_9AGAM</name>
<feature type="domain" description="Topoisomerase 6 subunit A/Spo11 TOPRIM" evidence="15">
    <location>
        <begin position="304"/>
        <end position="477"/>
    </location>
</feature>
<accession>A0A8H3HNY3</accession>
<dbReference type="GO" id="GO:0000228">
    <property type="term" value="C:nuclear chromosome"/>
    <property type="evidence" value="ECO:0007669"/>
    <property type="project" value="TreeGrafter"/>
</dbReference>
<dbReference type="InterPro" id="IPR013048">
    <property type="entry name" value="Meiotic_Spo11"/>
</dbReference>
<keyword evidence="11" id="KW-0539">Nucleus</keyword>
<sequence>MDESDELLWCDDDEFEFMTTDGEYITTSQTSLLSPDTGSEAPATGQAVKQEPVEDSDGFEDPVAKYPDRVTLLLPVSNRSLSEHAIQVLEEWAVSMLEGIVDGYDKSRLEFHLASCRKKSETNRVRRIVWPSKRTPTLKTIVLEEWAVSMLEGIVDGYDKSRLEFRLGSCRKRSETNRVRKIVWPSKRTPTLKTIAGALKVAELAHLALKEDTPTTKRDVFYGDVKLFGKQAVVDTLVDDLAVTLGLKRGDLGIKAALKGLFCGSALTLTTPKGEIIKGLDFEETLIPTGEDILDINVDEDLGWVLIVEKEAIFQILCSLGFASIHKTIGRGIIVTGKGYPDLATRQLVSIFSNELPEHIPILCLVDADSHGMDILSVYKFGSKAMAHEELAADRVEWIGVKRGDLEQIGIPVSEMLETTAADVRKAQSMLRSETLPVEWAEELEQMLESGTKAEIEIITSHGQGAHALVEYVHRKILEALCLDNEDDDMIELSDPEELDIVVKEEPEDLIDLDDF</sequence>
<evidence type="ECO:0000256" key="6">
    <source>
        <dbReference type="ARBA" id="ARBA00022723"/>
    </source>
</evidence>